<dbReference type="SUPFAM" id="SSF53649">
    <property type="entry name" value="Alkaline phosphatase-like"/>
    <property type="match status" value="1"/>
</dbReference>
<dbReference type="Pfam" id="PF00884">
    <property type="entry name" value="Sulfatase"/>
    <property type="match status" value="1"/>
</dbReference>
<dbReference type="EMBL" id="AP027266">
    <property type="protein sequence ID" value="BDW85717.1"/>
    <property type="molecule type" value="Genomic_DNA"/>
</dbReference>
<dbReference type="Gene3D" id="3.40.720.10">
    <property type="entry name" value="Alkaline Phosphatase, subunit A"/>
    <property type="match status" value="1"/>
</dbReference>
<feature type="transmembrane region" description="Helical" evidence="1">
    <location>
        <begin position="115"/>
        <end position="143"/>
    </location>
</feature>
<accession>A0AA48H8I7</accession>
<gene>
    <name evidence="3" type="ORF">MACH21_18940</name>
</gene>
<evidence type="ECO:0000256" key="1">
    <source>
        <dbReference type="SAM" id="Phobius"/>
    </source>
</evidence>
<dbReference type="InterPro" id="IPR000917">
    <property type="entry name" value="Sulfatase_N"/>
</dbReference>
<proteinExistence type="predicted"/>
<organism evidence="3 4">
    <name type="scientific">Roseicyclus marinus</name>
    <dbReference type="NCBI Taxonomy" id="2161673"/>
    <lineage>
        <taxon>Bacteria</taxon>
        <taxon>Pseudomonadati</taxon>
        <taxon>Pseudomonadota</taxon>
        <taxon>Alphaproteobacteria</taxon>
        <taxon>Rhodobacterales</taxon>
        <taxon>Roseobacteraceae</taxon>
        <taxon>Roseicyclus</taxon>
    </lineage>
</organism>
<dbReference type="AlphaFoldDB" id="A0AA48H8I7"/>
<feature type="transmembrane region" description="Helical" evidence="1">
    <location>
        <begin position="73"/>
        <end position="95"/>
    </location>
</feature>
<dbReference type="RefSeq" id="WP_338271523.1">
    <property type="nucleotide sequence ID" value="NZ_AP027266.1"/>
</dbReference>
<keyword evidence="1" id="KW-0472">Membrane</keyword>
<keyword evidence="1" id="KW-1133">Transmembrane helix</keyword>
<keyword evidence="1" id="KW-0812">Transmembrane</keyword>
<sequence>MAAQGARVIPPRLRPALRLVLAALVLHLVLIQPNHPAAMTWGALVLFPLELPVIVLGLMAIGPGRWGRALRALLVAALVVIATLKAADFAMFTALARGFNPVADMALVEAGLRLLTGAIGLAATVLAGIAALVAVGLVAWLLWWASGVWAGVAVARPALRGGLAAMGILAAGVASAEIGAAMGRWSLPFDPPGAAFTARVGVERWQSGRATLADLRAFEAAAAQDPWAGTGRRLDLIDRDVIVVFVESYGRTSLDTPFFAGLHRATLEAGEADLAARGLAMASGLVASPTRGGQSWLAHATLANGLWIDGQTRYGAALASGRQTLFHLARDAGFHTAAVMPQITLDWPESAVMGFETVLAAADLGYGGRNFNWVTMPDQFTYAAMDRLLGDSREDARHLFVQVATGSSHAPWVPVPEMVDWDEIGDGRIFDEMAAAGDPPDVVWRDRDRVRAQYRLAVDYALQAVLGYAARHAEDPPLMIVLGDHQAAGFVALDERPDVPIHVIGPAHLVARAAEWGLSPGLLPQDDLQVIPMDRLRDLILGAFSSVGPEAADS</sequence>
<protein>
    <recommendedName>
        <fullName evidence="2">Sulfatase N-terminal domain-containing protein</fullName>
    </recommendedName>
</protein>
<feature type="transmembrane region" description="Helical" evidence="1">
    <location>
        <begin position="41"/>
        <end position="61"/>
    </location>
</feature>
<feature type="domain" description="Sulfatase N-terminal" evidence="2">
    <location>
        <begin position="311"/>
        <end position="487"/>
    </location>
</feature>
<name>A0AA48H8I7_9RHOB</name>
<dbReference type="Proteomes" id="UP001337723">
    <property type="component" value="Chromosome"/>
</dbReference>
<reference evidence="3 4" key="1">
    <citation type="submission" date="2023-01" db="EMBL/GenBank/DDBJ databases">
        <title>Complete genome sequence of Roseicyclus marinus strain Dej080120_10.</title>
        <authorList>
            <person name="Ueki S."/>
            <person name="Maruyama F."/>
        </authorList>
    </citation>
    <scope>NUCLEOTIDE SEQUENCE [LARGE SCALE GENOMIC DNA]</scope>
    <source>
        <strain evidence="3 4">Dej080120_10</strain>
    </source>
</reference>
<dbReference type="InterPro" id="IPR017850">
    <property type="entry name" value="Alkaline_phosphatase_core_sf"/>
</dbReference>
<evidence type="ECO:0000313" key="4">
    <source>
        <dbReference type="Proteomes" id="UP001337723"/>
    </source>
</evidence>
<keyword evidence="4" id="KW-1185">Reference proteome</keyword>
<evidence type="ECO:0000313" key="3">
    <source>
        <dbReference type="EMBL" id="BDW85717.1"/>
    </source>
</evidence>
<feature type="transmembrane region" description="Helical" evidence="1">
    <location>
        <begin position="163"/>
        <end position="182"/>
    </location>
</feature>
<evidence type="ECO:0000259" key="2">
    <source>
        <dbReference type="Pfam" id="PF00884"/>
    </source>
</evidence>
<dbReference type="KEGG" id="rmai:MACH21_18940"/>